<dbReference type="Pfam" id="PF13424">
    <property type="entry name" value="TPR_12"/>
    <property type="match status" value="2"/>
</dbReference>
<proteinExistence type="predicted"/>
<keyword evidence="12" id="KW-1185">Reference proteome</keyword>
<dbReference type="RefSeq" id="WP_149075524.1">
    <property type="nucleotide sequence ID" value="NZ_CP043329.1"/>
</dbReference>
<dbReference type="Gene3D" id="3.30.565.10">
    <property type="entry name" value="Histidine kinase-like ATPase, C-terminal domain"/>
    <property type="match status" value="1"/>
</dbReference>
<dbReference type="InterPro" id="IPR036890">
    <property type="entry name" value="HATPase_C_sf"/>
</dbReference>
<dbReference type="PANTHER" id="PTHR43711">
    <property type="entry name" value="TWO-COMPONENT HISTIDINE KINASE"/>
    <property type="match status" value="1"/>
</dbReference>
<dbReference type="InterPro" id="IPR004358">
    <property type="entry name" value="Sig_transdc_His_kin-like_C"/>
</dbReference>
<dbReference type="PRINTS" id="PR00344">
    <property type="entry name" value="BCTRLSENSOR"/>
</dbReference>
<dbReference type="Gene3D" id="1.10.287.130">
    <property type="match status" value="1"/>
</dbReference>
<dbReference type="CDD" id="cd00082">
    <property type="entry name" value="HisKA"/>
    <property type="match status" value="1"/>
</dbReference>
<keyword evidence="9" id="KW-1133">Transmembrane helix</keyword>
<dbReference type="InterPro" id="IPR036097">
    <property type="entry name" value="HisK_dim/P_sf"/>
</dbReference>
<keyword evidence="5" id="KW-0418">Kinase</keyword>
<comment type="catalytic activity">
    <reaction evidence="1">
        <text>ATP + protein L-histidine = ADP + protein N-phospho-L-histidine.</text>
        <dbReference type="EC" id="2.7.13.3"/>
    </reaction>
</comment>
<dbReference type="Gene3D" id="1.25.40.10">
    <property type="entry name" value="Tetratricopeptide repeat domain"/>
    <property type="match status" value="2"/>
</dbReference>
<dbReference type="SMART" id="SM00387">
    <property type="entry name" value="HATPase_c"/>
    <property type="match status" value="1"/>
</dbReference>
<evidence type="ECO:0000256" key="1">
    <source>
        <dbReference type="ARBA" id="ARBA00000085"/>
    </source>
</evidence>
<keyword evidence="3" id="KW-0597">Phosphoprotein</keyword>
<dbReference type="EMBL" id="CP043329">
    <property type="protein sequence ID" value="QEK52833.1"/>
    <property type="molecule type" value="Genomic_DNA"/>
</dbReference>
<keyword evidence="4" id="KW-0808">Transferase</keyword>
<feature type="transmembrane region" description="Helical" evidence="9">
    <location>
        <begin position="392"/>
        <end position="409"/>
    </location>
</feature>
<dbReference type="EC" id="2.7.13.3" evidence="2"/>
<dbReference type="SUPFAM" id="SSF48452">
    <property type="entry name" value="TPR-like"/>
    <property type="match status" value="2"/>
</dbReference>
<evidence type="ECO:0000256" key="5">
    <source>
        <dbReference type="ARBA" id="ARBA00022777"/>
    </source>
</evidence>
<accession>A0A5C0VM83</accession>
<dbReference type="KEGG" id="pej:FYC62_15040"/>
<feature type="repeat" description="TPR" evidence="7">
    <location>
        <begin position="79"/>
        <end position="112"/>
    </location>
</feature>
<keyword evidence="9" id="KW-0812">Transmembrane</keyword>
<evidence type="ECO:0000313" key="12">
    <source>
        <dbReference type="Proteomes" id="UP000323653"/>
    </source>
</evidence>
<dbReference type="Pfam" id="PF02518">
    <property type="entry name" value="HATPase_c"/>
    <property type="match status" value="1"/>
</dbReference>
<dbReference type="SUPFAM" id="SSF55874">
    <property type="entry name" value="ATPase domain of HSP90 chaperone/DNA topoisomerase II/histidine kinase"/>
    <property type="match status" value="1"/>
</dbReference>
<dbReference type="PANTHER" id="PTHR43711:SF1">
    <property type="entry name" value="HISTIDINE KINASE 1"/>
    <property type="match status" value="1"/>
</dbReference>
<name>A0A5C0VM83_9SPHI</name>
<evidence type="ECO:0000256" key="8">
    <source>
        <dbReference type="SAM" id="Coils"/>
    </source>
</evidence>
<feature type="coiled-coil region" evidence="8">
    <location>
        <begin position="353"/>
        <end position="380"/>
    </location>
</feature>
<evidence type="ECO:0000259" key="10">
    <source>
        <dbReference type="PROSITE" id="PS50109"/>
    </source>
</evidence>
<organism evidence="11 12">
    <name type="scientific">Pedobacter aquae</name>
    <dbReference type="NCBI Taxonomy" id="2605747"/>
    <lineage>
        <taxon>Bacteria</taxon>
        <taxon>Pseudomonadati</taxon>
        <taxon>Bacteroidota</taxon>
        <taxon>Sphingobacteriia</taxon>
        <taxon>Sphingobacteriales</taxon>
        <taxon>Sphingobacteriaceae</taxon>
        <taxon>Pedobacter</taxon>
    </lineage>
</organism>
<dbReference type="GO" id="GO:0000155">
    <property type="term" value="F:phosphorelay sensor kinase activity"/>
    <property type="evidence" value="ECO:0007669"/>
    <property type="project" value="InterPro"/>
</dbReference>
<evidence type="ECO:0000256" key="7">
    <source>
        <dbReference type="PROSITE-ProRule" id="PRU00339"/>
    </source>
</evidence>
<dbReference type="PROSITE" id="PS50109">
    <property type="entry name" value="HIS_KIN"/>
    <property type="match status" value="1"/>
</dbReference>
<dbReference type="InterPro" id="IPR019734">
    <property type="entry name" value="TPR_rpt"/>
</dbReference>
<protein>
    <recommendedName>
        <fullName evidence="2">histidine kinase</fullName>
        <ecNumber evidence="2">2.7.13.3</ecNumber>
    </recommendedName>
</protein>
<dbReference type="InterPro" id="IPR011990">
    <property type="entry name" value="TPR-like_helical_dom_sf"/>
</dbReference>
<dbReference type="SMART" id="SM00028">
    <property type="entry name" value="TPR"/>
    <property type="match status" value="6"/>
</dbReference>
<keyword evidence="7" id="KW-0802">TPR repeat</keyword>
<dbReference type="AlphaFoldDB" id="A0A5C0VM83"/>
<evidence type="ECO:0000256" key="6">
    <source>
        <dbReference type="ARBA" id="ARBA00023012"/>
    </source>
</evidence>
<sequence length="655" mass="74442">MILRGPKIKQLLRSIALLVFLLLPIFGAAFQKAYRLNPQLKVYDSLVSRYRYFKPDSALYFMNQGLELATKLNDANGKAVMLNQWGMIYDNKGNYQESREKYLQALKIYQKTGYVKGISAVNIRLGVVENRKGNHDKAIAYFLKALAISEKNNYAYGIMEANLTVAEGFLGQKNYPIALKYLKKAEFISDTIPFSNLNLNIYNNFGVIYRDIKKYDLAEYYLKKGIALSSNIKYQGLNITLTNNLASVYARTGKKQQAIALQKEALKKAKEIQNFLREIEVLLGLAENYKDTDSKKALAYYKDALNLTRKNNAYKRQVEILNQMVILYRKEGNYKEALTLKEEEKNLADSFLYKDIDSRISDLQAQYELAKSQARVKELQYSNTQQNLRSTIILSVAVFVMIILVFMVFNNRRNRKFNQLLSKANQELKESNSVKDKLFSVLAHDLRGPFAAIINLLSMVKDGYLDEREKNELIDKITQNSTTYLDTLNDLVKWGETQIKGLRINPQPIALAQEVELNKEFLSVLIEDKNISFSNEILPHVAVLADKAHFDLIIRNLLSNAVKFTNTGGSIKVFAEDESQYIRITVKDTGIGMSADKQSRIFNFENISLAGTGNEKGNSLGLILCKEYVLANKGTISVKSKKGEGSEFSFTLPKA</sequence>
<dbReference type="InterPro" id="IPR003661">
    <property type="entry name" value="HisK_dim/P_dom"/>
</dbReference>
<evidence type="ECO:0000256" key="3">
    <source>
        <dbReference type="ARBA" id="ARBA00022553"/>
    </source>
</evidence>
<dbReference type="InterPro" id="IPR003594">
    <property type="entry name" value="HATPase_dom"/>
</dbReference>
<dbReference type="Proteomes" id="UP000323653">
    <property type="component" value="Chromosome"/>
</dbReference>
<dbReference type="SUPFAM" id="SSF47384">
    <property type="entry name" value="Homodimeric domain of signal transducing histidine kinase"/>
    <property type="match status" value="1"/>
</dbReference>
<evidence type="ECO:0000256" key="9">
    <source>
        <dbReference type="SAM" id="Phobius"/>
    </source>
</evidence>
<feature type="repeat" description="TPR" evidence="7">
    <location>
        <begin position="119"/>
        <end position="152"/>
    </location>
</feature>
<feature type="domain" description="Histidine kinase" evidence="10">
    <location>
        <begin position="441"/>
        <end position="655"/>
    </location>
</feature>
<dbReference type="PROSITE" id="PS50005">
    <property type="entry name" value="TPR"/>
    <property type="match status" value="2"/>
</dbReference>
<keyword evidence="9" id="KW-0472">Membrane</keyword>
<evidence type="ECO:0000313" key="11">
    <source>
        <dbReference type="EMBL" id="QEK52833.1"/>
    </source>
</evidence>
<reference evidence="11 12" key="1">
    <citation type="submission" date="2019-08" db="EMBL/GenBank/DDBJ databases">
        <title>Pedobacter sp. nov., isolated from Han river, South Korea.</title>
        <authorList>
            <person name="Lee D.-H."/>
            <person name="Kim Y.-S."/>
            <person name="Hwang E.-M."/>
            <person name="Le Tran T.C."/>
            <person name="Cha C.-J."/>
        </authorList>
    </citation>
    <scope>NUCLEOTIDE SEQUENCE [LARGE SCALE GENOMIC DNA]</scope>
    <source>
        <strain evidence="11 12">CJ43</strain>
    </source>
</reference>
<keyword evidence="6" id="KW-0902">Two-component regulatory system</keyword>
<evidence type="ECO:0000256" key="2">
    <source>
        <dbReference type="ARBA" id="ARBA00012438"/>
    </source>
</evidence>
<keyword evidence="8" id="KW-0175">Coiled coil</keyword>
<gene>
    <name evidence="11" type="ORF">FYC62_15040</name>
</gene>
<dbReference type="InterPro" id="IPR005467">
    <property type="entry name" value="His_kinase_dom"/>
</dbReference>
<evidence type="ECO:0000256" key="4">
    <source>
        <dbReference type="ARBA" id="ARBA00022679"/>
    </source>
</evidence>
<dbReference type="InterPro" id="IPR050736">
    <property type="entry name" value="Sensor_HK_Regulatory"/>
</dbReference>